<dbReference type="RefSeq" id="WP_074199413.1">
    <property type="nucleotide sequence ID" value="NZ_FSQZ01000001.1"/>
</dbReference>
<keyword evidence="2" id="KW-1185">Reference proteome</keyword>
<proteinExistence type="predicted"/>
<sequence length="291" mass="33369">MKYTNDDEKALPWHIFFALKKLKSTLEKPSISPRGRKVLDIIYDNLSSMKITGDMPFDLTKGLSLINEVISGIDYGEPEWPNKVLKLYGPPVKYIVIPFVSKHMAMSDIGQYLPQWRQPCEWYFFPFSAGEGDSPFNVELFSRLLDEGWSMYDQKPSSRFSLMFAPAISLLTSDYAAFNWAAVTEMNWPDEIKEWIKEVVVGSQKSEIGQTGQEWNWNQICYAVDMLLKNIPPCQIKDKALDIIDILIAGAIVGSYKTYLRTSFEEMISLERLIAFACDGSLFLSQYQKRS</sequence>
<comment type="caution">
    <text evidence="1">The sequence shown here is derived from an EMBL/GenBank/DDBJ whole genome shotgun (WGS) entry which is preliminary data.</text>
</comment>
<reference evidence="1 2" key="1">
    <citation type="submission" date="2016-11" db="EMBL/GenBank/DDBJ databases">
        <authorList>
            <person name="Varghese N."/>
            <person name="Submissions S."/>
        </authorList>
    </citation>
    <scope>NUCLEOTIDE SEQUENCE [LARGE SCALE GENOMIC DNA]</scope>
    <source>
        <strain evidence="1 2">DSM 20664</strain>
    </source>
</reference>
<name>A0ABY1JCU1_9BACT</name>
<gene>
    <name evidence="1" type="ORF">SAMN05444368_0897</name>
</gene>
<dbReference type="EMBL" id="FSQZ01000001">
    <property type="protein sequence ID" value="SIN66340.1"/>
    <property type="molecule type" value="Genomic_DNA"/>
</dbReference>
<organism evidence="1 2">
    <name type="scientific">Acetomicrobium flavidum</name>
    <dbReference type="NCBI Taxonomy" id="49896"/>
    <lineage>
        <taxon>Bacteria</taxon>
        <taxon>Thermotogati</taxon>
        <taxon>Synergistota</taxon>
        <taxon>Synergistia</taxon>
        <taxon>Synergistales</taxon>
        <taxon>Acetomicrobiaceae</taxon>
        <taxon>Acetomicrobium</taxon>
    </lineage>
</organism>
<evidence type="ECO:0000313" key="1">
    <source>
        <dbReference type="EMBL" id="SIN66340.1"/>
    </source>
</evidence>
<accession>A0ABY1JCU1</accession>
<dbReference type="Proteomes" id="UP000185093">
    <property type="component" value="Unassembled WGS sequence"/>
</dbReference>
<protein>
    <submittedName>
        <fullName evidence="1">Uncharacterized protein</fullName>
    </submittedName>
</protein>
<evidence type="ECO:0000313" key="2">
    <source>
        <dbReference type="Proteomes" id="UP000185093"/>
    </source>
</evidence>